<protein>
    <submittedName>
        <fullName evidence="2">Uncharacterized protein</fullName>
    </submittedName>
</protein>
<dbReference type="Proteomes" id="UP000286063">
    <property type="component" value="Unassembled WGS sequence"/>
</dbReference>
<dbReference type="EMBL" id="QSCR01000001">
    <property type="protein sequence ID" value="RGY21465.1"/>
    <property type="molecule type" value="Genomic_DNA"/>
</dbReference>
<accession>A0A413IUF7</accession>
<dbReference type="AlphaFoldDB" id="A0A413IUF7"/>
<evidence type="ECO:0000313" key="2">
    <source>
        <dbReference type="EMBL" id="RGY21465.1"/>
    </source>
</evidence>
<name>A0A413IUF7_9BACT</name>
<reference evidence="2 3" key="1">
    <citation type="submission" date="2018-08" db="EMBL/GenBank/DDBJ databases">
        <title>A genome reference for cultivated species of the human gut microbiota.</title>
        <authorList>
            <person name="Zou Y."/>
            <person name="Xue W."/>
            <person name="Luo G."/>
        </authorList>
    </citation>
    <scope>NUCLEOTIDE SEQUENCE [LARGE SCALE GENOMIC DNA]</scope>
    <source>
        <strain evidence="2 3">OF02-7</strain>
    </source>
</reference>
<evidence type="ECO:0000313" key="3">
    <source>
        <dbReference type="Proteomes" id="UP000286063"/>
    </source>
</evidence>
<evidence type="ECO:0000256" key="1">
    <source>
        <dbReference type="SAM" id="MobiDB-lite"/>
    </source>
</evidence>
<sequence>MIPPFPNFFTIIFHLFFKPPTNTVTGKTLGRKIFTGKTGKTTGKREGKPARRGKGTALSPGKHLSWTPVNVFETSLIRI</sequence>
<gene>
    <name evidence="2" type="ORF">DXA50_01040</name>
</gene>
<organism evidence="2 3">
    <name type="scientific">Butyricimonas virosa</name>
    <dbReference type="NCBI Taxonomy" id="544645"/>
    <lineage>
        <taxon>Bacteria</taxon>
        <taxon>Pseudomonadati</taxon>
        <taxon>Bacteroidota</taxon>
        <taxon>Bacteroidia</taxon>
        <taxon>Bacteroidales</taxon>
        <taxon>Odoribacteraceae</taxon>
        <taxon>Butyricimonas</taxon>
    </lineage>
</organism>
<comment type="caution">
    <text evidence="2">The sequence shown here is derived from an EMBL/GenBank/DDBJ whole genome shotgun (WGS) entry which is preliminary data.</text>
</comment>
<feature type="region of interest" description="Disordered" evidence="1">
    <location>
        <begin position="35"/>
        <end position="61"/>
    </location>
</feature>
<proteinExistence type="predicted"/>